<dbReference type="GO" id="GO:0003700">
    <property type="term" value="F:DNA-binding transcription factor activity"/>
    <property type="evidence" value="ECO:0007669"/>
    <property type="project" value="InterPro"/>
</dbReference>
<dbReference type="SMART" id="SM00866">
    <property type="entry name" value="UTRA"/>
    <property type="match status" value="1"/>
</dbReference>
<protein>
    <submittedName>
        <fullName evidence="5">HTH-type transcriptional repressor YvoA</fullName>
    </submittedName>
</protein>
<keyword evidence="1" id="KW-0805">Transcription regulation</keyword>
<dbReference type="Proteomes" id="UP000215506">
    <property type="component" value="Unassembled WGS sequence"/>
</dbReference>
<dbReference type="Gene3D" id="1.10.10.10">
    <property type="entry name" value="Winged helix-like DNA-binding domain superfamily/Winged helix DNA-binding domain"/>
    <property type="match status" value="1"/>
</dbReference>
<reference evidence="5 6" key="1">
    <citation type="submission" date="2017-07" db="EMBL/GenBank/DDBJ databases">
        <title>First draft Genome Sequence of Nocardia cerradoensis isolated from human infection.</title>
        <authorList>
            <person name="Carrasco G."/>
        </authorList>
    </citation>
    <scope>NUCLEOTIDE SEQUENCE [LARGE SCALE GENOMIC DNA]</scope>
    <source>
        <strain evidence="5 6">CNM20130759</strain>
    </source>
</reference>
<feature type="domain" description="HTH gntR-type" evidence="4">
    <location>
        <begin position="33"/>
        <end position="100"/>
    </location>
</feature>
<dbReference type="InterPro" id="IPR050679">
    <property type="entry name" value="Bact_HTH_transcr_reg"/>
</dbReference>
<dbReference type="PANTHER" id="PTHR44846:SF17">
    <property type="entry name" value="GNTR-FAMILY TRANSCRIPTIONAL REGULATOR"/>
    <property type="match status" value="1"/>
</dbReference>
<evidence type="ECO:0000313" key="5">
    <source>
        <dbReference type="EMBL" id="OXR43449.1"/>
    </source>
</evidence>
<dbReference type="Pfam" id="PF07702">
    <property type="entry name" value="UTRA"/>
    <property type="match status" value="1"/>
</dbReference>
<organism evidence="5 6">
    <name type="scientific">Nocardia cerradoensis</name>
    <dbReference type="NCBI Taxonomy" id="85688"/>
    <lineage>
        <taxon>Bacteria</taxon>
        <taxon>Bacillati</taxon>
        <taxon>Actinomycetota</taxon>
        <taxon>Actinomycetes</taxon>
        <taxon>Mycobacteriales</taxon>
        <taxon>Nocardiaceae</taxon>
        <taxon>Nocardia</taxon>
    </lineage>
</organism>
<comment type="caution">
    <text evidence="5">The sequence shown here is derived from an EMBL/GenBank/DDBJ whole genome shotgun (WGS) entry which is preliminary data.</text>
</comment>
<dbReference type="PANTHER" id="PTHR44846">
    <property type="entry name" value="MANNOSYL-D-GLYCERATE TRANSPORT/METABOLISM SYSTEM REPRESSOR MNGR-RELATED"/>
    <property type="match status" value="1"/>
</dbReference>
<dbReference type="GO" id="GO:0003677">
    <property type="term" value="F:DNA binding"/>
    <property type="evidence" value="ECO:0007669"/>
    <property type="project" value="UniProtKB-KW"/>
</dbReference>
<dbReference type="RefSeq" id="WP_051042777.1">
    <property type="nucleotide sequence ID" value="NZ_JAAXOR010000001.1"/>
</dbReference>
<keyword evidence="3" id="KW-0804">Transcription</keyword>
<evidence type="ECO:0000256" key="1">
    <source>
        <dbReference type="ARBA" id="ARBA00023015"/>
    </source>
</evidence>
<dbReference type="SMART" id="SM00345">
    <property type="entry name" value="HTH_GNTR"/>
    <property type="match status" value="1"/>
</dbReference>
<dbReference type="InterPro" id="IPR036388">
    <property type="entry name" value="WH-like_DNA-bd_sf"/>
</dbReference>
<keyword evidence="6" id="KW-1185">Reference proteome</keyword>
<evidence type="ECO:0000259" key="4">
    <source>
        <dbReference type="PROSITE" id="PS50949"/>
    </source>
</evidence>
<dbReference type="EMBL" id="NGAF01000009">
    <property type="protein sequence ID" value="OXR43449.1"/>
    <property type="molecule type" value="Genomic_DNA"/>
</dbReference>
<gene>
    <name evidence="5" type="primary">yvoA_2</name>
    <name evidence="5" type="ORF">B7C42_04316</name>
</gene>
<dbReference type="GO" id="GO:0045892">
    <property type="term" value="P:negative regulation of DNA-templated transcription"/>
    <property type="evidence" value="ECO:0007669"/>
    <property type="project" value="TreeGrafter"/>
</dbReference>
<evidence type="ECO:0000313" key="6">
    <source>
        <dbReference type="Proteomes" id="UP000215506"/>
    </source>
</evidence>
<accession>A0A231H3J2</accession>
<dbReference type="InterPro" id="IPR011663">
    <property type="entry name" value="UTRA"/>
</dbReference>
<sequence>MHHRSEQLHSDRTAHDRRAFGDQMREILPAAAQLPARRLRDLLRADLRAGSFGTGRLPGEPELMARHHLPRDVVRAALSMLRADGLIERRRGVGTVAVGEHYVVSGALPPVGRTLEQHLALGRISPRLLYWAWIPAPPVIAAHLAGVGPGDDCLCVEYVLLLDDRPLAVFTNYLRAPEATRIDQAAFGDDFYSLLRGGRVDVGGSDVGVQAARADETTAALLHILPGEPVLLVEQTIRTSDGIAVDYALGSCRAEIQLELGAIPRLDMTATLSR</sequence>
<proteinExistence type="predicted"/>
<evidence type="ECO:0000256" key="2">
    <source>
        <dbReference type="ARBA" id="ARBA00023125"/>
    </source>
</evidence>
<name>A0A231H3J2_9NOCA</name>
<dbReference type="SUPFAM" id="SSF64288">
    <property type="entry name" value="Chorismate lyase-like"/>
    <property type="match status" value="1"/>
</dbReference>
<dbReference type="InterPro" id="IPR000524">
    <property type="entry name" value="Tscrpt_reg_HTH_GntR"/>
</dbReference>
<keyword evidence="2" id="KW-0238">DNA-binding</keyword>
<dbReference type="Gene3D" id="3.40.1410.10">
    <property type="entry name" value="Chorismate lyase-like"/>
    <property type="match status" value="1"/>
</dbReference>
<dbReference type="InterPro" id="IPR036390">
    <property type="entry name" value="WH_DNA-bd_sf"/>
</dbReference>
<evidence type="ECO:0000256" key="3">
    <source>
        <dbReference type="ARBA" id="ARBA00023163"/>
    </source>
</evidence>
<dbReference type="PROSITE" id="PS50949">
    <property type="entry name" value="HTH_GNTR"/>
    <property type="match status" value="1"/>
</dbReference>
<dbReference type="AlphaFoldDB" id="A0A231H3J2"/>
<dbReference type="InterPro" id="IPR028978">
    <property type="entry name" value="Chorismate_lyase_/UTRA_dom_sf"/>
</dbReference>
<dbReference type="Pfam" id="PF00392">
    <property type="entry name" value="GntR"/>
    <property type="match status" value="1"/>
</dbReference>
<dbReference type="SUPFAM" id="SSF46785">
    <property type="entry name" value="Winged helix' DNA-binding domain"/>
    <property type="match status" value="1"/>
</dbReference>
<dbReference type="CDD" id="cd07377">
    <property type="entry name" value="WHTH_GntR"/>
    <property type="match status" value="1"/>
</dbReference>